<dbReference type="AlphaFoldDB" id="A0AAD9MU26"/>
<evidence type="ECO:0000256" key="5">
    <source>
        <dbReference type="SAM" id="SignalP"/>
    </source>
</evidence>
<evidence type="ECO:0000256" key="1">
    <source>
        <dbReference type="ARBA" id="ARBA00022614"/>
    </source>
</evidence>
<gene>
    <name evidence="7" type="ORF">LSH36_806g00011</name>
</gene>
<dbReference type="PROSITE" id="PS51450">
    <property type="entry name" value="LRR"/>
    <property type="match status" value="1"/>
</dbReference>
<keyword evidence="8" id="KW-1185">Reference proteome</keyword>
<dbReference type="GO" id="GO:0016020">
    <property type="term" value="C:membrane"/>
    <property type="evidence" value="ECO:0007669"/>
    <property type="project" value="UniProtKB-SubCell"/>
</dbReference>
<keyword evidence="2 5" id="KW-0732">Signal</keyword>
<keyword evidence="3" id="KW-0677">Repeat</keyword>
<keyword evidence="4" id="KW-1015">Disulfide bond</keyword>
<evidence type="ECO:0000313" key="8">
    <source>
        <dbReference type="Proteomes" id="UP001208570"/>
    </source>
</evidence>
<dbReference type="InterPro" id="IPR036179">
    <property type="entry name" value="Ig-like_dom_sf"/>
</dbReference>
<dbReference type="PANTHER" id="PTHR45842:SF22">
    <property type="entry name" value="INSULIN-LIKE GROWTH FACTOR-BINDING PROTEIN COMPLEX ACID LABILE SUBUNIT ISOFORM X1"/>
    <property type="match status" value="1"/>
</dbReference>
<dbReference type="SMART" id="SM00408">
    <property type="entry name" value="IGc2"/>
    <property type="match status" value="1"/>
</dbReference>
<protein>
    <recommendedName>
        <fullName evidence="6">Ig-like domain-containing protein</fullName>
    </recommendedName>
</protein>
<comment type="caution">
    <text evidence="7">The sequence shown here is derived from an EMBL/GenBank/DDBJ whole genome shotgun (WGS) entry which is preliminary data.</text>
</comment>
<dbReference type="PROSITE" id="PS50835">
    <property type="entry name" value="IG_LIKE"/>
    <property type="match status" value="1"/>
</dbReference>
<dbReference type="InterPro" id="IPR003598">
    <property type="entry name" value="Ig_sub2"/>
</dbReference>
<dbReference type="Pfam" id="PF13855">
    <property type="entry name" value="LRR_8"/>
    <property type="match status" value="2"/>
</dbReference>
<feature type="chain" id="PRO_5042147128" description="Ig-like domain-containing protein" evidence="5">
    <location>
        <begin position="28"/>
        <end position="509"/>
    </location>
</feature>
<organism evidence="7 8">
    <name type="scientific">Paralvinella palmiformis</name>
    <dbReference type="NCBI Taxonomy" id="53620"/>
    <lineage>
        <taxon>Eukaryota</taxon>
        <taxon>Metazoa</taxon>
        <taxon>Spiralia</taxon>
        <taxon>Lophotrochozoa</taxon>
        <taxon>Annelida</taxon>
        <taxon>Polychaeta</taxon>
        <taxon>Sedentaria</taxon>
        <taxon>Canalipalpata</taxon>
        <taxon>Terebellida</taxon>
        <taxon>Terebelliformia</taxon>
        <taxon>Alvinellidae</taxon>
        <taxon>Paralvinella</taxon>
    </lineage>
</organism>
<dbReference type="PANTHER" id="PTHR45842">
    <property type="entry name" value="SYNAPTIC ADHESION-LIKE MOLECULE SALM"/>
    <property type="match status" value="1"/>
</dbReference>
<feature type="signal peptide" evidence="5">
    <location>
        <begin position="1"/>
        <end position="27"/>
    </location>
</feature>
<dbReference type="Pfam" id="PF13927">
    <property type="entry name" value="Ig_3"/>
    <property type="match status" value="1"/>
</dbReference>
<name>A0AAD9MU26_9ANNE</name>
<dbReference type="InterPro" id="IPR050467">
    <property type="entry name" value="LRFN"/>
</dbReference>
<dbReference type="Gene3D" id="3.80.10.10">
    <property type="entry name" value="Ribonuclease Inhibitor"/>
    <property type="match status" value="2"/>
</dbReference>
<keyword evidence="1" id="KW-0433">Leucine-rich repeat</keyword>
<dbReference type="SUPFAM" id="SSF48726">
    <property type="entry name" value="Immunoglobulin"/>
    <property type="match status" value="1"/>
</dbReference>
<proteinExistence type="predicted"/>
<dbReference type="InterPro" id="IPR007110">
    <property type="entry name" value="Ig-like_dom"/>
</dbReference>
<dbReference type="InterPro" id="IPR001611">
    <property type="entry name" value="Leu-rich_rpt"/>
</dbReference>
<dbReference type="InterPro" id="IPR003591">
    <property type="entry name" value="Leu-rich_rpt_typical-subtyp"/>
</dbReference>
<evidence type="ECO:0000259" key="6">
    <source>
        <dbReference type="PROSITE" id="PS50835"/>
    </source>
</evidence>
<accession>A0AAD9MU26</accession>
<dbReference type="SUPFAM" id="SSF52058">
    <property type="entry name" value="L domain-like"/>
    <property type="match status" value="1"/>
</dbReference>
<sequence>MMAKCNDVHRAVVLALVLLTHARITVGCPTGCQCMQKVKEHLTICMNTSLTEIPDNIPANTDQLHFKGNRIRILRRGSFTRLSSLNTLSLTHCQIEIIEPNAFSGLGSLAYLDLQFNGIRELQPYAFSGLFALKRLLLDNNNLTEVHNFAFNGLNLTRLRMERNPELRDISTKAFQGAKINELFIMNSVLGNKSLRALAPLSDTLRELSWQGNRQPLTIPKDLFQGFTFQTLKLNDNGITDAQFLEYVVADDLSLEGNPTGPIDFSHYPNLRQVRVLRLSRTGFTRVDGKYFAGLPHLAQLYLSENGIMTLPSNLQSVFEQLQRIVLDKNNIYCNCELRWFKRWLGLTRTFVQGATCSHPFLEDIPFIDESVMTCSPPKLISVSHGRNVSLGTELTLSCVARGNPAPTVTWHWPNGEKTVTAPPIDRNITETHGQLHIVAAQHVDQGRFRCDAVNVVGNVSAAAEILVYRVTYDLQVGDKGRCSGQLRLHLVYLVLACLCGKVLVSHVC</sequence>
<dbReference type="InterPro" id="IPR013783">
    <property type="entry name" value="Ig-like_fold"/>
</dbReference>
<dbReference type="SMART" id="SM00369">
    <property type="entry name" value="LRR_TYP"/>
    <property type="match status" value="5"/>
</dbReference>
<evidence type="ECO:0000256" key="4">
    <source>
        <dbReference type="ARBA" id="ARBA00023157"/>
    </source>
</evidence>
<dbReference type="Gene3D" id="2.60.40.10">
    <property type="entry name" value="Immunoglobulins"/>
    <property type="match status" value="1"/>
</dbReference>
<dbReference type="EMBL" id="JAODUP010000806">
    <property type="protein sequence ID" value="KAK2143861.1"/>
    <property type="molecule type" value="Genomic_DNA"/>
</dbReference>
<dbReference type="InterPro" id="IPR003599">
    <property type="entry name" value="Ig_sub"/>
</dbReference>
<evidence type="ECO:0000313" key="7">
    <source>
        <dbReference type="EMBL" id="KAK2143861.1"/>
    </source>
</evidence>
<feature type="domain" description="Ig-like" evidence="6">
    <location>
        <begin position="378"/>
        <end position="467"/>
    </location>
</feature>
<dbReference type="InterPro" id="IPR032675">
    <property type="entry name" value="LRR_dom_sf"/>
</dbReference>
<dbReference type="SMART" id="SM00409">
    <property type="entry name" value="IG"/>
    <property type="match status" value="1"/>
</dbReference>
<dbReference type="Proteomes" id="UP001208570">
    <property type="component" value="Unassembled WGS sequence"/>
</dbReference>
<evidence type="ECO:0000256" key="3">
    <source>
        <dbReference type="ARBA" id="ARBA00022737"/>
    </source>
</evidence>
<evidence type="ECO:0000256" key="2">
    <source>
        <dbReference type="ARBA" id="ARBA00022729"/>
    </source>
</evidence>
<reference evidence="7" key="1">
    <citation type="journal article" date="2023" name="Mol. Biol. Evol.">
        <title>Third-Generation Sequencing Reveals the Adaptive Role of the Epigenome in Three Deep-Sea Polychaetes.</title>
        <authorList>
            <person name="Perez M."/>
            <person name="Aroh O."/>
            <person name="Sun Y."/>
            <person name="Lan Y."/>
            <person name="Juniper S.K."/>
            <person name="Young C.R."/>
            <person name="Angers B."/>
            <person name="Qian P.Y."/>
        </authorList>
    </citation>
    <scope>NUCLEOTIDE SEQUENCE</scope>
    <source>
        <strain evidence="7">P08H-3</strain>
    </source>
</reference>